<feature type="domain" description="Zn(2)-C6 fungal-type" evidence="3">
    <location>
        <begin position="162"/>
        <end position="196"/>
    </location>
</feature>
<reference evidence="4 5" key="1">
    <citation type="journal article" date="2012" name="PLoS Pathog.">
        <title>Diverse lifestyles and strategies of plant pathogenesis encoded in the genomes of eighteen Dothideomycetes fungi.</title>
        <authorList>
            <person name="Ohm R.A."/>
            <person name="Feau N."/>
            <person name="Henrissat B."/>
            <person name="Schoch C.L."/>
            <person name="Horwitz B.A."/>
            <person name="Barry K.W."/>
            <person name="Condon B.J."/>
            <person name="Copeland A.C."/>
            <person name="Dhillon B."/>
            <person name="Glaser F."/>
            <person name="Hesse C.N."/>
            <person name="Kosti I."/>
            <person name="LaButti K."/>
            <person name="Lindquist E.A."/>
            <person name="Lucas S."/>
            <person name="Salamov A.A."/>
            <person name="Bradshaw R.E."/>
            <person name="Ciuffetti L."/>
            <person name="Hamelin R.C."/>
            <person name="Kema G.H.J."/>
            <person name="Lawrence C."/>
            <person name="Scott J.A."/>
            <person name="Spatafora J.W."/>
            <person name="Turgeon B.G."/>
            <person name="de Wit P.J.G.M."/>
            <person name="Zhong S."/>
            <person name="Goodwin S.B."/>
            <person name="Grigoriev I.V."/>
        </authorList>
    </citation>
    <scope>NUCLEOTIDE SEQUENCE [LARGE SCALE GENOMIC DNA]</scope>
    <source>
        <strain evidence="4 5">CIRAD86</strain>
    </source>
</reference>
<organism evidence="4 5">
    <name type="scientific">Pseudocercospora fijiensis (strain CIRAD86)</name>
    <name type="common">Black leaf streak disease fungus</name>
    <name type="synonym">Mycosphaerella fijiensis</name>
    <dbReference type="NCBI Taxonomy" id="383855"/>
    <lineage>
        <taxon>Eukaryota</taxon>
        <taxon>Fungi</taxon>
        <taxon>Dikarya</taxon>
        <taxon>Ascomycota</taxon>
        <taxon>Pezizomycotina</taxon>
        <taxon>Dothideomycetes</taxon>
        <taxon>Dothideomycetidae</taxon>
        <taxon>Mycosphaerellales</taxon>
        <taxon>Mycosphaerellaceae</taxon>
        <taxon>Pseudocercospora</taxon>
    </lineage>
</organism>
<feature type="compositionally biased region" description="Low complexity" evidence="2">
    <location>
        <begin position="94"/>
        <end position="114"/>
    </location>
</feature>
<dbReference type="Proteomes" id="UP000016932">
    <property type="component" value="Unassembled WGS sequence"/>
</dbReference>
<dbReference type="InterPro" id="IPR017956">
    <property type="entry name" value="AT_hook_DNA-bd_motif"/>
</dbReference>
<dbReference type="PROSITE" id="PS50048">
    <property type="entry name" value="ZN2_CY6_FUNGAL_2"/>
    <property type="match status" value="1"/>
</dbReference>
<dbReference type="HOGENOM" id="CLU_960187_0_0_1"/>
<dbReference type="InterPro" id="IPR001138">
    <property type="entry name" value="Zn2Cys6_DnaBD"/>
</dbReference>
<dbReference type="EMBL" id="KB446561">
    <property type="protein sequence ID" value="EME80683.1"/>
    <property type="molecule type" value="Genomic_DNA"/>
</dbReference>
<keyword evidence="1" id="KW-0539">Nucleus</keyword>
<name>M3AU70_PSEFD</name>
<dbReference type="GO" id="GO:0003677">
    <property type="term" value="F:DNA binding"/>
    <property type="evidence" value="ECO:0007669"/>
    <property type="project" value="InterPro"/>
</dbReference>
<dbReference type="GeneID" id="19342238"/>
<feature type="region of interest" description="Disordered" evidence="2">
    <location>
        <begin position="55"/>
        <end position="126"/>
    </location>
</feature>
<dbReference type="KEGG" id="pfj:MYCFIDRAFT_84693"/>
<dbReference type="SMART" id="SM00066">
    <property type="entry name" value="GAL4"/>
    <property type="match status" value="1"/>
</dbReference>
<dbReference type="GO" id="GO:0008270">
    <property type="term" value="F:zinc ion binding"/>
    <property type="evidence" value="ECO:0007669"/>
    <property type="project" value="InterPro"/>
</dbReference>
<dbReference type="VEuPathDB" id="FungiDB:MYCFIDRAFT_84693"/>
<evidence type="ECO:0000259" key="3">
    <source>
        <dbReference type="PROSITE" id="PS50048"/>
    </source>
</evidence>
<evidence type="ECO:0000256" key="1">
    <source>
        <dbReference type="ARBA" id="ARBA00023242"/>
    </source>
</evidence>
<dbReference type="Pfam" id="PF00172">
    <property type="entry name" value="Zn_clus"/>
    <property type="match status" value="1"/>
</dbReference>
<feature type="region of interest" description="Disordered" evidence="2">
    <location>
        <begin position="195"/>
        <end position="254"/>
    </location>
</feature>
<evidence type="ECO:0000313" key="5">
    <source>
        <dbReference type="Proteomes" id="UP000016932"/>
    </source>
</evidence>
<gene>
    <name evidence="4" type="ORF">MYCFIDRAFT_84693</name>
</gene>
<feature type="compositionally biased region" description="Polar residues" evidence="2">
    <location>
        <begin position="240"/>
        <end position="250"/>
    </location>
</feature>
<accession>M3AU70</accession>
<evidence type="ECO:0000313" key="4">
    <source>
        <dbReference type="EMBL" id="EME80683.1"/>
    </source>
</evidence>
<feature type="compositionally biased region" description="Acidic residues" evidence="2">
    <location>
        <begin position="78"/>
        <end position="93"/>
    </location>
</feature>
<dbReference type="GO" id="GO:0000981">
    <property type="term" value="F:DNA-binding transcription factor activity, RNA polymerase II-specific"/>
    <property type="evidence" value="ECO:0007669"/>
    <property type="project" value="InterPro"/>
</dbReference>
<evidence type="ECO:0000256" key="2">
    <source>
        <dbReference type="SAM" id="MobiDB-lite"/>
    </source>
</evidence>
<dbReference type="RefSeq" id="XP_007929567.1">
    <property type="nucleotide sequence ID" value="XM_007931376.1"/>
</dbReference>
<protein>
    <recommendedName>
        <fullName evidence="3">Zn(2)-C6 fungal-type domain-containing protein</fullName>
    </recommendedName>
</protein>
<feature type="compositionally biased region" description="Acidic residues" evidence="2">
    <location>
        <begin position="57"/>
        <end position="70"/>
    </location>
</feature>
<dbReference type="OrthoDB" id="10548698at2759"/>
<dbReference type="Pfam" id="PF02178">
    <property type="entry name" value="AT_hook"/>
    <property type="match status" value="1"/>
</dbReference>
<dbReference type="CDD" id="cd00067">
    <property type="entry name" value="GAL4"/>
    <property type="match status" value="1"/>
</dbReference>
<keyword evidence="5" id="KW-1185">Reference proteome</keyword>
<proteinExistence type="predicted"/>
<sequence length="290" mass="30906">MASARRLALFAASAISIVLTAGAFQVYYRRAVTVAHDLGNPSAAGVVEVLRYGPAEQDSEDEGDDEEDGPPAEAQYGDAEEQEDDEDDEEEDALTPPALLLTTSPAPTRRTPAPRNGPQAINPAALPMQAQPTAPVAFAPPAQALPPPGQDNFGGLGPLSGTCDECRRKKKGCNGDVQRPCTRCANLGYSAAQCVDSRNKKPATLGNGKKRARKDDDEDEQDKGEPPAKRGRGRPRKAETQTASTGQAGQISAGPVYSAADGKFSSHEYGMDASMEQWPYWQGSWYSIEK</sequence>
<dbReference type="AlphaFoldDB" id="M3AU70"/>